<dbReference type="InterPro" id="IPR007568">
    <property type="entry name" value="RTA1"/>
</dbReference>
<keyword evidence="2 5" id="KW-0812">Transmembrane</keyword>
<name>A0A1V6TKW3_9EURO</name>
<evidence type="ECO:0000256" key="4">
    <source>
        <dbReference type="ARBA" id="ARBA00023136"/>
    </source>
</evidence>
<keyword evidence="3 5" id="KW-1133">Transmembrane helix</keyword>
<feature type="transmembrane region" description="Helical" evidence="5">
    <location>
        <begin position="239"/>
        <end position="259"/>
    </location>
</feature>
<feature type="transmembrane region" description="Helical" evidence="5">
    <location>
        <begin position="20"/>
        <end position="38"/>
    </location>
</feature>
<evidence type="ECO:0008006" key="8">
    <source>
        <dbReference type="Google" id="ProtNLM"/>
    </source>
</evidence>
<dbReference type="AlphaFoldDB" id="A0A1V6TKW3"/>
<keyword evidence="7" id="KW-1185">Reference proteome</keyword>
<dbReference type="PANTHER" id="PTHR31465:SF13">
    <property type="entry name" value="RTA1 DOMAIN PROTEIN-RELATED"/>
    <property type="match status" value="1"/>
</dbReference>
<evidence type="ECO:0000256" key="2">
    <source>
        <dbReference type="ARBA" id="ARBA00022692"/>
    </source>
</evidence>
<dbReference type="EMBL" id="MLKD01000005">
    <property type="protein sequence ID" value="OQE26624.1"/>
    <property type="molecule type" value="Genomic_DNA"/>
</dbReference>
<evidence type="ECO:0000313" key="6">
    <source>
        <dbReference type="EMBL" id="OQE26624.1"/>
    </source>
</evidence>
<feature type="transmembrane region" description="Helical" evidence="5">
    <location>
        <begin position="45"/>
        <end position="65"/>
    </location>
</feature>
<dbReference type="GO" id="GO:0016020">
    <property type="term" value="C:membrane"/>
    <property type="evidence" value="ECO:0007669"/>
    <property type="project" value="UniProtKB-SubCell"/>
</dbReference>
<reference evidence="7" key="1">
    <citation type="journal article" date="2017" name="Nat. Microbiol.">
        <title>Global analysis of biosynthetic gene clusters reveals vast potential of secondary metabolite production in Penicillium species.</title>
        <authorList>
            <person name="Nielsen J.C."/>
            <person name="Grijseels S."/>
            <person name="Prigent S."/>
            <person name="Ji B."/>
            <person name="Dainat J."/>
            <person name="Nielsen K.F."/>
            <person name="Frisvad J.C."/>
            <person name="Workman M."/>
            <person name="Nielsen J."/>
        </authorList>
    </citation>
    <scope>NUCLEOTIDE SEQUENCE [LARGE SCALE GENOMIC DNA]</scope>
    <source>
        <strain evidence="7">IBT 24891</strain>
    </source>
</reference>
<feature type="transmembrane region" description="Helical" evidence="5">
    <location>
        <begin position="192"/>
        <end position="216"/>
    </location>
</feature>
<comment type="caution">
    <text evidence="6">The sequence shown here is derived from an EMBL/GenBank/DDBJ whole genome shotgun (WGS) entry which is preliminary data.</text>
</comment>
<proteinExistence type="predicted"/>
<dbReference type="OrthoDB" id="3358017at2759"/>
<feature type="transmembrane region" description="Helical" evidence="5">
    <location>
        <begin position="119"/>
        <end position="138"/>
    </location>
</feature>
<evidence type="ECO:0000256" key="1">
    <source>
        <dbReference type="ARBA" id="ARBA00004141"/>
    </source>
</evidence>
<feature type="transmembrane region" description="Helical" evidence="5">
    <location>
        <begin position="158"/>
        <end position="180"/>
    </location>
</feature>
<keyword evidence="4 5" id="KW-0472">Membrane</keyword>
<protein>
    <recommendedName>
        <fullName evidence="8">RTA1 domain protein</fullName>
    </recommendedName>
</protein>
<evidence type="ECO:0000313" key="7">
    <source>
        <dbReference type="Proteomes" id="UP000191285"/>
    </source>
</evidence>
<organism evidence="6 7">
    <name type="scientific">Penicillium steckii</name>
    <dbReference type="NCBI Taxonomy" id="303698"/>
    <lineage>
        <taxon>Eukaryota</taxon>
        <taxon>Fungi</taxon>
        <taxon>Dikarya</taxon>
        <taxon>Ascomycota</taxon>
        <taxon>Pezizomycotina</taxon>
        <taxon>Eurotiomycetes</taxon>
        <taxon>Eurotiomycetidae</taxon>
        <taxon>Eurotiales</taxon>
        <taxon>Aspergillaceae</taxon>
        <taxon>Penicillium</taxon>
    </lineage>
</organism>
<dbReference type="PANTHER" id="PTHR31465">
    <property type="entry name" value="PROTEIN RTA1-RELATED"/>
    <property type="match status" value="1"/>
</dbReference>
<gene>
    <name evidence="6" type="ORF">PENSTE_c005G05705</name>
</gene>
<evidence type="ECO:0000256" key="5">
    <source>
        <dbReference type="SAM" id="Phobius"/>
    </source>
</evidence>
<comment type="subcellular location">
    <subcellularLocation>
        <location evidence="1">Membrane</location>
        <topology evidence="1">Multi-pass membrane protein</topology>
    </subcellularLocation>
</comment>
<dbReference type="Proteomes" id="UP000191285">
    <property type="component" value="Unassembled WGS sequence"/>
</dbReference>
<evidence type="ECO:0000256" key="3">
    <source>
        <dbReference type="ARBA" id="ARBA00022989"/>
    </source>
</evidence>
<feature type="transmembrane region" description="Helical" evidence="5">
    <location>
        <begin position="77"/>
        <end position="98"/>
    </location>
</feature>
<accession>A0A1V6TKW3</accession>
<sequence>MATDGQEKPHGYYLYKPSHILPAVFAALVAISLILHILQNICYRFWRITFFITWGSILFTTGWILRCISSYYPDHLGLYVAQAVFIYLAPPVYSAAAYNIVGRLMNYLPMHAVLNPNRVLIFFVYLGAAVEGMTAAGAAKNAAAGKELDEYKKGGQLIAAGLILQAVVELLVIMIVATVHRRAAKARKVTRNVQIVCFTLYGTSTFVVLRCIFRAVESFEMFDKLGCTENCGPILSNEWYLYAFELGPMLIFTYWLNILHPGRFLPRQKNRYLGTDARTERIGPGWRDRRDRWETFIDPLDLKGMIKGQASHEKYWEDPERWPVCTDGSFAEGTASNVKNQGYTKENALLASEA</sequence>
<dbReference type="Pfam" id="PF04479">
    <property type="entry name" value="RTA1"/>
    <property type="match status" value="1"/>
</dbReference>